<name>A0A8H3TSF8_9TREE</name>
<dbReference type="AlphaFoldDB" id="A0A8H3TSF8"/>
<feature type="compositionally biased region" description="Low complexity" evidence="6">
    <location>
        <begin position="304"/>
        <end position="315"/>
    </location>
</feature>
<feature type="domain" description="EF-hand" evidence="7">
    <location>
        <begin position="343"/>
        <end position="378"/>
    </location>
</feature>
<keyword evidence="9" id="KW-1185">Reference proteome</keyword>
<dbReference type="PANTHER" id="PTHR46212:SF3">
    <property type="entry name" value="GH27120P"/>
    <property type="match status" value="1"/>
</dbReference>
<dbReference type="Gene3D" id="1.10.238.10">
    <property type="entry name" value="EF-hand"/>
    <property type="match status" value="1"/>
</dbReference>
<evidence type="ECO:0000313" key="9">
    <source>
        <dbReference type="Proteomes" id="UP000620104"/>
    </source>
</evidence>
<reference evidence="8" key="1">
    <citation type="submission" date="2020-07" db="EMBL/GenBank/DDBJ databases">
        <title>Draft Genome Sequence of a Deep-Sea Yeast, Naganishia (Cryptococcus) liquefaciens strain N6.</title>
        <authorList>
            <person name="Han Y.W."/>
            <person name="Kajitani R."/>
            <person name="Morimoto H."/>
            <person name="Parhat M."/>
            <person name="Tsubouchi H."/>
            <person name="Bakenova O."/>
            <person name="Ogata M."/>
            <person name="Argunhan B."/>
            <person name="Aoki R."/>
            <person name="Kajiwara S."/>
            <person name="Itoh T."/>
            <person name="Iwasaki H."/>
        </authorList>
    </citation>
    <scope>NUCLEOTIDE SEQUENCE</scope>
    <source>
        <strain evidence="8">N6</strain>
    </source>
</reference>
<evidence type="ECO:0000256" key="1">
    <source>
        <dbReference type="ARBA" id="ARBA00004496"/>
    </source>
</evidence>
<dbReference type="GO" id="GO:0005509">
    <property type="term" value="F:calcium ion binding"/>
    <property type="evidence" value="ECO:0007669"/>
    <property type="project" value="InterPro"/>
</dbReference>
<dbReference type="InterPro" id="IPR051426">
    <property type="entry name" value="Peflin/Sorcin_CaBP"/>
</dbReference>
<feature type="compositionally biased region" description="Polar residues" evidence="6">
    <location>
        <begin position="13"/>
        <end position="25"/>
    </location>
</feature>
<feature type="region of interest" description="Disordered" evidence="6">
    <location>
        <begin position="174"/>
        <end position="341"/>
    </location>
</feature>
<evidence type="ECO:0000313" key="8">
    <source>
        <dbReference type="EMBL" id="GHJ86058.1"/>
    </source>
</evidence>
<feature type="compositionally biased region" description="Low complexity" evidence="6">
    <location>
        <begin position="278"/>
        <end position="295"/>
    </location>
</feature>
<evidence type="ECO:0000256" key="4">
    <source>
        <dbReference type="ARBA" id="ARBA00022737"/>
    </source>
</evidence>
<evidence type="ECO:0000256" key="6">
    <source>
        <dbReference type="SAM" id="MobiDB-lite"/>
    </source>
</evidence>
<dbReference type="SUPFAM" id="SSF47473">
    <property type="entry name" value="EF-hand"/>
    <property type="match status" value="1"/>
</dbReference>
<dbReference type="CDD" id="cd16180">
    <property type="entry name" value="EFh_PEF_Group_I"/>
    <property type="match status" value="1"/>
</dbReference>
<feature type="domain" description="EF-hand" evidence="7">
    <location>
        <begin position="413"/>
        <end position="448"/>
    </location>
</feature>
<feature type="compositionally biased region" description="Polar residues" evidence="6">
    <location>
        <begin position="231"/>
        <end position="277"/>
    </location>
</feature>
<dbReference type="PROSITE" id="PS50222">
    <property type="entry name" value="EF_HAND_2"/>
    <property type="match status" value="2"/>
</dbReference>
<proteinExistence type="predicted"/>
<sequence length="521" mass="56865">MAQNLFGGLDRPSAQTSDSPFTIANNAMKDKSTPQAPKMKLPQSKAVAQAQHFAQQHQQQQQQHRPTYQQPSAAPPGGNSAGPSRHPGSAQEHGMNPNGLKSNARDAYMGAGAWNAQTGAYGPGGGQTNQPNRGVQTPQGQLSSEMRLSRSPSPYNSNPNFVAQQGFAQAVMMAQGGGQGGPSGPGNASGTGSGIYPAPSFPSHYQQQFANQTNPQNAPPYRQVSYPPPVAQNQQQMYTAPSPSQYGQPGYPTQPSPANSSQGFAQNTSHTSPYNNTQYHQQHQPSSSHAGQSQSPYADPLQYASPASAGLGSPAIIVNPDPNMHSPARAQNSTRPVPAAPAGTDVELWQMFSAMDIDQSGQLEANEVQALLAKDHRWANIEPREDCVKMLMNIFDTDRSGTINYVEFEGLYRYIKDWYNIFQQFDRDRSGTIDRRELEQALNSFGYPLPSDLVRKLEKRYAPPKAKNDTRPRGVTFDRFLMACVTVKHFTEAFRQRDVKKEGRLTVDYSTFMDLCLSSPA</sequence>
<dbReference type="InterPro" id="IPR011992">
    <property type="entry name" value="EF-hand-dom_pair"/>
</dbReference>
<gene>
    <name evidence="8" type="ORF">NliqN6_2460</name>
</gene>
<dbReference type="InterPro" id="IPR018247">
    <property type="entry name" value="EF_Hand_1_Ca_BS"/>
</dbReference>
<feature type="compositionally biased region" description="Low complexity" evidence="6">
    <location>
        <begin position="151"/>
        <end position="161"/>
    </location>
</feature>
<accession>A0A8H3TSF8</accession>
<keyword evidence="4" id="KW-0677">Repeat</keyword>
<feature type="compositionally biased region" description="Polar residues" evidence="6">
    <location>
        <begin position="128"/>
        <end position="146"/>
    </location>
</feature>
<dbReference type="InterPro" id="IPR002048">
    <property type="entry name" value="EF_hand_dom"/>
</dbReference>
<feature type="compositionally biased region" description="Low complexity" evidence="6">
    <location>
        <begin position="48"/>
        <end position="64"/>
    </location>
</feature>
<dbReference type="Pfam" id="PF13499">
    <property type="entry name" value="EF-hand_7"/>
    <property type="match status" value="1"/>
</dbReference>
<organism evidence="8 9">
    <name type="scientific">Naganishia liquefaciens</name>
    <dbReference type="NCBI Taxonomy" id="104408"/>
    <lineage>
        <taxon>Eukaryota</taxon>
        <taxon>Fungi</taxon>
        <taxon>Dikarya</taxon>
        <taxon>Basidiomycota</taxon>
        <taxon>Agaricomycotina</taxon>
        <taxon>Tremellomycetes</taxon>
        <taxon>Filobasidiales</taxon>
        <taxon>Filobasidiaceae</taxon>
        <taxon>Naganishia</taxon>
    </lineage>
</organism>
<evidence type="ECO:0000256" key="5">
    <source>
        <dbReference type="ARBA" id="ARBA00022837"/>
    </source>
</evidence>
<evidence type="ECO:0000259" key="7">
    <source>
        <dbReference type="PROSITE" id="PS50222"/>
    </source>
</evidence>
<feature type="compositionally biased region" description="Polar residues" evidence="6">
    <location>
        <begin position="203"/>
        <end position="216"/>
    </location>
</feature>
<dbReference type="Pfam" id="PF13405">
    <property type="entry name" value="EF-hand_6"/>
    <property type="match status" value="1"/>
</dbReference>
<keyword evidence="3" id="KW-0479">Metal-binding</keyword>
<feature type="region of interest" description="Disordered" evidence="6">
    <location>
        <begin position="1"/>
        <end position="161"/>
    </location>
</feature>
<dbReference type="PROSITE" id="PS00018">
    <property type="entry name" value="EF_HAND_1"/>
    <property type="match status" value="2"/>
</dbReference>
<comment type="caution">
    <text evidence="8">The sequence shown here is derived from an EMBL/GenBank/DDBJ whole genome shotgun (WGS) entry which is preliminary data.</text>
</comment>
<feature type="compositionally biased region" description="Gly residues" evidence="6">
    <location>
        <begin position="175"/>
        <end position="193"/>
    </location>
</feature>
<keyword evidence="2" id="KW-0963">Cytoplasm</keyword>
<dbReference type="SMART" id="SM00054">
    <property type="entry name" value="EFh"/>
    <property type="match status" value="3"/>
</dbReference>
<dbReference type="OrthoDB" id="186625at2759"/>
<dbReference type="EMBL" id="BLZA01000017">
    <property type="protein sequence ID" value="GHJ86058.1"/>
    <property type="molecule type" value="Genomic_DNA"/>
</dbReference>
<dbReference type="GO" id="GO:0048306">
    <property type="term" value="F:calcium-dependent protein binding"/>
    <property type="evidence" value="ECO:0007669"/>
    <property type="project" value="UniProtKB-ARBA"/>
</dbReference>
<evidence type="ECO:0000256" key="2">
    <source>
        <dbReference type="ARBA" id="ARBA00022490"/>
    </source>
</evidence>
<keyword evidence="5" id="KW-0106">Calcium</keyword>
<evidence type="ECO:0000256" key="3">
    <source>
        <dbReference type="ARBA" id="ARBA00022723"/>
    </source>
</evidence>
<dbReference type="GO" id="GO:0005737">
    <property type="term" value="C:cytoplasm"/>
    <property type="evidence" value="ECO:0007669"/>
    <property type="project" value="UniProtKB-SubCell"/>
</dbReference>
<protein>
    <recommendedName>
        <fullName evidence="7">EF-hand domain-containing protein</fullName>
    </recommendedName>
</protein>
<dbReference type="Proteomes" id="UP000620104">
    <property type="component" value="Unassembled WGS sequence"/>
</dbReference>
<comment type="subcellular location">
    <subcellularLocation>
        <location evidence="1">Cytoplasm</location>
    </subcellularLocation>
</comment>
<dbReference type="PANTHER" id="PTHR46212">
    <property type="entry name" value="PEFLIN"/>
    <property type="match status" value="1"/>
</dbReference>